<proteinExistence type="predicted"/>
<evidence type="ECO:0000256" key="3">
    <source>
        <dbReference type="ARBA" id="ARBA00022989"/>
    </source>
</evidence>
<dbReference type="Proteomes" id="UP000617734">
    <property type="component" value="Unassembled WGS sequence"/>
</dbReference>
<feature type="transmembrane region" description="Helical" evidence="5">
    <location>
        <begin position="457"/>
        <end position="475"/>
    </location>
</feature>
<keyword evidence="2 5" id="KW-0812">Transmembrane</keyword>
<reference evidence="6" key="2">
    <citation type="submission" date="2020-09" db="EMBL/GenBank/DDBJ databases">
        <authorList>
            <person name="Sun Q."/>
            <person name="Ohkuma M."/>
        </authorList>
    </citation>
    <scope>NUCLEOTIDE SEQUENCE</scope>
    <source>
        <strain evidence="6">JCM 4646</strain>
    </source>
</reference>
<dbReference type="Gene3D" id="1.20.1740.10">
    <property type="entry name" value="Amino acid/polyamine transporter I"/>
    <property type="match status" value="1"/>
</dbReference>
<dbReference type="PANTHER" id="PTHR43243:SF24">
    <property type="entry name" value="CATIONIC AMINO ACID TRANSPORT INTEGRAL MEMBRANE PROTEIN ROCE-RELATED"/>
    <property type="match status" value="1"/>
</dbReference>
<dbReference type="Pfam" id="PF13520">
    <property type="entry name" value="AA_permease_2"/>
    <property type="match status" value="1"/>
</dbReference>
<feature type="transmembrane region" description="Helical" evidence="5">
    <location>
        <begin position="176"/>
        <end position="194"/>
    </location>
</feature>
<gene>
    <name evidence="6" type="primary">rocE</name>
    <name evidence="6" type="ORF">GCM10018781_21070</name>
</gene>
<evidence type="ECO:0000313" key="6">
    <source>
        <dbReference type="EMBL" id="GHH66769.1"/>
    </source>
</evidence>
<dbReference type="PANTHER" id="PTHR43243">
    <property type="entry name" value="INNER MEMBRANE TRANSPORTER YGJI-RELATED"/>
    <property type="match status" value="1"/>
</dbReference>
<feature type="transmembrane region" description="Helical" evidence="5">
    <location>
        <begin position="206"/>
        <end position="226"/>
    </location>
</feature>
<feature type="transmembrane region" description="Helical" evidence="5">
    <location>
        <begin position="373"/>
        <end position="394"/>
    </location>
</feature>
<feature type="transmembrane region" description="Helical" evidence="5">
    <location>
        <begin position="238"/>
        <end position="260"/>
    </location>
</feature>
<feature type="transmembrane region" description="Helical" evidence="5">
    <location>
        <begin position="81"/>
        <end position="103"/>
    </location>
</feature>
<evidence type="ECO:0000256" key="1">
    <source>
        <dbReference type="ARBA" id="ARBA00004141"/>
    </source>
</evidence>
<dbReference type="RefSeq" id="WP_229927330.1">
    <property type="nucleotide sequence ID" value="NZ_BNBO01000008.1"/>
</dbReference>
<feature type="transmembrane region" description="Helical" evidence="5">
    <location>
        <begin position="325"/>
        <end position="352"/>
    </location>
</feature>
<name>A0A919KPE2_9ACTN</name>
<keyword evidence="3 5" id="KW-1133">Transmembrane helix</keyword>
<feature type="transmembrane region" description="Helical" evidence="5">
    <location>
        <begin position="432"/>
        <end position="451"/>
    </location>
</feature>
<dbReference type="GO" id="GO:0016020">
    <property type="term" value="C:membrane"/>
    <property type="evidence" value="ECO:0007669"/>
    <property type="project" value="UniProtKB-SubCell"/>
</dbReference>
<feature type="transmembrane region" description="Helical" evidence="5">
    <location>
        <begin position="400"/>
        <end position="420"/>
    </location>
</feature>
<evidence type="ECO:0000256" key="2">
    <source>
        <dbReference type="ARBA" id="ARBA00022692"/>
    </source>
</evidence>
<feature type="transmembrane region" description="Helical" evidence="5">
    <location>
        <begin position="124"/>
        <end position="148"/>
    </location>
</feature>
<evidence type="ECO:0000256" key="5">
    <source>
        <dbReference type="SAM" id="Phobius"/>
    </source>
</evidence>
<evidence type="ECO:0000256" key="4">
    <source>
        <dbReference type="ARBA" id="ARBA00023136"/>
    </source>
</evidence>
<dbReference type="InterPro" id="IPR002293">
    <property type="entry name" value="AA/rel_permease1"/>
</dbReference>
<feature type="transmembrane region" description="Helical" evidence="5">
    <location>
        <begin position="272"/>
        <end position="296"/>
    </location>
</feature>
<protein>
    <submittedName>
        <fullName evidence="6">Amino acid permease</fullName>
    </submittedName>
</protein>
<dbReference type="GeneID" id="95352583"/>
<sequence length="494" mass="51432">MASTTTLGERLLRRKPVATLIAESEGRDELPAGAPAGGGRSGIHLKRTIGLWQLSAIGIGATVGTGIFFVLSSAVPDAGPAVILSFVLAAVTAGLTALCYAEMASAIPASGSSYSYAYATLGEGVAFGVGVCLLLEYGVSASAIAVSWGEYLNKFLDLALGVRIPEFLASAPGHGGYFNLPAVILVGMVCFLLVRGVSESAKVNATMVGIKIFILLLFVVIGLSGFRSGNLSDFMPFGASGVQLAASSIFFSFIGLDAVSTAGEEVKNPRRTLPLAIIISLVVVTLLYIGVAIAALGAQHWSRFDGQEAGLAQILQDITGQSWPAMMFAFGAIISIFSVTLVVIYGQTRILYSMGRDGMLPKKFAELSPRTGTPVWNTLVVGTAVAALAAFVPLDILTDLTSLGTLVAFSVVSIGVIVLRRTQPGLARGFKVPGYPVTPLLSVGFCGYLIYGLDPKVYLFAGAALAVAAAVYFGYSVHHSRLNHIVEPEPAEVG</sequence>
<comment type="caution">
    <text evidence="6">The sequence shown here is derived from an EMBL/GenBank/DDBJ whole genome shotgun (WGS) entry which is preliminary data.</text>
</comment>
<keyword evidence="7" id="KW-1185">Reference proteome</keyword>
<comment type="subcellular location">
    <subcellularLocation>
        <location evidence="1">Membrane</location>
        <topology evidence="1">Multi-pass membrane protein</topology>
    </subcellularLocation>
</comment>
<evidence type="ECO:0000313" key="7">
    <source>
        <dbReference type="Proteomes" id="UP000617734"/>
    </source>
</evidence>
<dbReference type="AlphaFoldDB" id="A0A919KPE2"/>
<dbReference type="GO" id="GO:0015171">
    <property type="term" value="F:amino acid transmembrane transporter activity"/>
    <property type="evidence" value="ECO:0007669"/>
    <property type="project" value="TreeGrafter"/>
</dbReference>
<dbReference type="PIRSF" id="PIRSF006060">
    <property type="entry name" value="AA_transporter"/>
    <property type="match status" value="1"/>
</dbReference>
<accession>A0A919KPE2</accession>
<organism evidence="6 7">
    <name type="scientific">Kitasatospora indigofera</name>
    <dbReference type="NCBI Taxonomy" id="67307"/>
    <lineage>
        <taxon>Bacteria</taxon>
        <taxon>Bacillati</taxon>
        <taxon>Actinomycetota</taxon>
        <taxon>Actinomycetes</taxon>
        <taxon>Kitasatosporales</taxon>
        <taxon>Streptomycetaceae</taxon>
        <taxon>Kitasatospora</taxon>
    </lineage>
</organism>
<feature type="transmembrane region" description="Helical" evidence="5">
    <location>
        <begin position="50"/>
        <end position="75"/>
    </location>
</feature>
<keyword evidence="4 5" id="KW-0472">Membrane</keyword>
<dbReference type="EMBL" id="BNBO01000008">
    <property type="protein sequence ID" value="GHH66769.1"/>
    <property type="molecule type" value="Genomic_DNA"/>
</dbReference>
<reference evidence="6" key="1">
    <citation type="journal article" date="2014" name="Int. J. Syst. Evol. Microbiol.">
        <title>Complete genome sequence of Corynebacterium casei LMG S-19264T (=DSM 44701T), isolated from a smear-ripened cheese.</title>
        <authorList>
            <consortium name="US DOE Joint Genome Institute (JGI-PGF)"/>
            <person name="Walter F."/>
            <person name="Albersmeier A."/>
            <person name="Kalinowski J."/>
            <person name="Ruckert C."/>
        </authorList>
    </citation>
    <scope>NUCLEOTIDE SEQUENCE</scope>
    <source>
        <strain evidence="6">JCM 4646</strain>
    </source>
</reference>